<dbReference type="Gene3D" id="1.10.287.70">
    <property type="match status" value="1"/>
</dbReference>
<evidence type="ECO:0000313" key="4">
    <source>
        <dbReference type="Proteomes" id="UP000251842"/>
    </source>
</evidence>
<dbReference type="KEGG" id="lue:DCD74_01730"/>
<keyword evidence="1" id="KW-0472">Membrane</keyword>
<feature type="transmembrane region" description="Helical" evidence="1">
    <location>
        <begin position="13"/>
        <end position="32"/>
    </location>
</feature>
<feature type="transmembrane region" description="Helical" evidence="1">
    <location>
        <begin position="121"/>
        <end position="146"/>
    </location>
</feature>
<dbReference type="InterPro" id="IPR013099">
    <property type="entry name" value="K_chnl_dom"/>
</dbReference>
<keyword evidence="1" id="KW-0812">Transmembrane</keyword>
<evidence type="ECO:0000313" key="3">
    <source>
        <dbReference type="EMBL" id="AXA83581.1"/>
    </source>
</evidence>
<dbReference type="SUPFAM" id="SSF81324">
    <property type="entry name" value="Voltage-gated potassium channels"/>
    <property type="match status" value="1"/>
</dbReference>
<sequence length="158" mass="17869">MDWLIPGELWGEYGLVALAAGLVTALVVLIHYEGVHWLAMRYVTRPARHDRRVMLRIIFVLLGLHVAEIWCYGVAYWFLVQLPDTGFVHGEHDMDTLFDAIYLSATTYSTLGFGDLAPVGAIRLLAGLESLTGLLLITWSASFTYLEMSRLWRPREEG</sequence>
<feature type="domain" description="Potassium channel" evidence="2">
    <location>
        <begin position="70"/>
        <end position="142"/>
    </location>
</feature>
<protein>
    <recommendedName>
        <fullName evidence="2">Potassium channel domain-containing protein</fullName>
    </recommendedName>
</protein>
<feature type="transmembrane region" description="Helical" evidence="1">
    <location>
        <begin position="53"/>
        <end position="79"/>
    </location>
</feature>
<keyword evidence="4" id="KW-1185">Reference proteome</keyword>
<reference evidence="4" key="1">
    <citation type="submission" date="2018-05" db="EMBL/GenBank/DDBJ databases">
        <title>Luteimonas pekinense sp. nov., isolated from human Meibomian gland secretions, Beijing, China.</title>
        <authorList>
            <person name="Wen T."/>
            <person name="Bai H."/>
            <person name="Lv H."/>
        </authorList>
    </citation>
    <scope>NUCLEOTIDE SEQUENCE [LARGE SCALE GENOMIC DNA]</scope>
    <source>
        <strain evidence="4">83-4</strain>
    </source>
</reference>
<dbReference type="RefSeq" id="WP_112925800.1">
    <property type="nucleotide sequence ID" value="NZ_CP029556.1"/>
</dbReference>
<dbReference type="Pfam" id="PF07885">
    <property type="entry name" value="Ion_trans_2"/>
    <property type="match status" value="1"/>
</dbReference>
<proteinExistence type="predicted"/>
<evidence type="ECO:0000259" key="2">
    <source>
        <dbReference type="Pfam" id="PF07885"/>
    </source>
</evidence>
<organism evidence="3 4">
    <name type="scientific">Solilutibacter oculi</name>
    <dbReference type="NCBI Taxonomy" id="2698682"/>
    <lineage>
        <taxon>Bacteria</taxon>
        <taxon>Pseudomonadati</taxon>
        <taxon>Pseudomonadota</taxon>
        <taxon>Gammaproteobacteria</taxon>
        <taxon>Lysobacterales</taxon>
        <taxon>Lysobacteraceae</taxon>
        <taxon>Solilutibacter</taxon>
    </lineage>
</organism>
<dbReference type="OrthoDB" id="9813518at2"/>
<dbReference type="EMBL" id="CP029556">
    <property type="protein sequence ID" value="AXA83581.1"/>
    <property type="molecule type" value="Genomic_DNA"/>
</dbReference>
<gene>
    <name evidence="3" type="ORF">DCD74_01730</name>
</gene>
<evidence type="ECO:0000256" key="1">
    <source>
        <dbReference type="SAM" id="Phobius"/>
    </source>
</evidence>
<keyword evidence="1" id="KW-1133">Transmembrane helix</keyword>
<name>A0A344J3H1_9GAMM</name>
<dbReference type="AlphaFoldDB" id="A0A344J3H1"/>
<dbReference type="Proteomes" id="UP000251842">
    <property type="component" value="Chromosome"/>
</dbReference>
<accession>A0A344J3H1</accession>